<comment type="caution">
    <text evidence="1">The sequence shown here is derived from an EMBL/GenBank/DDBJ whole genome shotgun (WGS) entry which is preliminary data.</text>
</comment>
<name>A0A8T2NFZ8_9TELE</name>
<keyword evidence="2" id="KW-1185">Reference proteome</keyword>
<dbReference type="EMBL" id="JAFBMS010000055">
    <property type="protein sequence ID" value="KAG9339295.1"/>
    <property type="molecule type" value="Genomic_DNA"/>
</dbReference>
<sequence>MSSPTPRTSQPLGHRTLQPLGQFQGGAGRIWGQVYLGLGQGQGLGVTGYGICGDAGHRGELSTLGGPIEKNAAETECLYAYPRENSRNPSPSQQPALELSHITIETIVLRCGDVRGDPRRRRLN</sequence>
<dbReference type="AlphaFoldDB" id="A0A8T2NFZ8"/>
<proteinExistence type="predicted"/>
<gene>
    <name evidence="1" type="ORF">JZ751_023848</name>
</gene>
<evidence type="ECO:0000313" key="2">
    <source>
        <dbReference type="Proteomes" id="UP000824540"/>
    </source>
</evidence>
<organism evidence="1 2">
    <name type="scientific">Albula glossodonta</name>
    <name type="common">roundjaw bonefish</name>
    <dbReference type="NCBI Taxonomy" id="121402"/>
    <lineage>
        <taxon>Eukaryota</taxon>
        <taxon>Metazoa</taxon>
        <taxon>Chordata</taxon>
        <taxon>Craniata</taxon>
        <taxon>Vertebrata</taxon>
        <taxon>Euteleostomi</taxon>
        <taxon>Actinopterygii</taxon>
        <taxon>Neopterygii</taxon>
        <taxon>Teleostei</taxon>
        <taxon>Albuliformes</taxon>
        <taxon>Albulidae</taxon>
        <taxon>Albula</taxon>
    </lineage>
</organism>
<evidence type="ECO:0000313" key="1">
    <source>
        <dbReference type="EMBL" id="KAG9339295.1"/>
    </source>
</evidence>
<accession>A0A8T2NFZ8</accession>
<protein>
    <submittedName>
        <fullName evidence="1">Uncharacterized protein</fullName>
    </submittedName>
</protein>
<reference evidence="1" key="1">
    <citation type="thesis" date="2021" institute="BYU ScholarsArchive" country="Provo, UT, USA">
        <title>Applications of and Algorithms for Genome Assembly and Genomic Analyses with an Emphasis on Marine Teleosts.</title>
        <authorList>
            <person name="Pickett B.D."/>
        </authorList>
    </citation>
    <scope>NUCLEOTIDE SEQUENCE</scope>
    <source>
        <strain evidence="1">HI-2016</strain>
    </source>
</reference>
<dbReference type="Proteomes" id="UP000824540">
    <property type="component" value="Unassembled WGS sequence"/>
</dbReference>